<keyword evidence="1" id="KW-0812">Transmembrane</keyword>
<feature type="transmembrane region" description="Helical" evidence="1">
    <location>
        <begin position="221"/>
        <end position="239"/>
    </location>
</feature>
<feature type="transmembrane region" description="Helical" evidence="1">
    <location>
        <begin position="65"/>
        <end position="83"/>
    </location>
</feature>
<protein>
    <recommendedName>
        <fullName evidence="4">Beta-carotene 15,15'-monooxygenase</fullName>
    </recommendedName>
</protein>
<accession>A0ABV6LK54</accession>
<feature type="transmembrane region" description="Helical" evidence="1">
    <location>
        <begin position="95"/>
        <end position="117"/>
    </location>
</feature>
<name>A0ABV6LK54_9BACI</name>
<keyword evidence="3" id="KW-1185">Reference proteome</keyword>
<sequence>MVLSKSRAALFCVIVSLIIGSNLAVYHVEYFQPLPTGVVIGTIIDFVIIIPVVTFLLLIRKQYSLRYLPIVVLAGYGVGMLIVPEGSLAAYPYVHYIIISGEIAFIAVELSFLYTILKKLPVLASYWKESDASISFPERVKLACHHHLSSSKIIDIMLDEITILYYALASWRRKPQQSTDEVSVHTYHQKANPTAVYILLIHLLVVEAIGIHILLHQIIPAASIVVIIIHMYSLLFILAELQVTRLVPFTVTNEQIHLQVGMVKSVTIPITSIKSVQFYQSSKTLSSQERKHIFDARPVDFFKEAPSIEIELKSAITVSYIYGFRKQVTKVQLLVDHPERLYHDIESRRSPRK</sequence>
<organism evidence="2 3">
    <name type="scientific">Pontibacillus salicampi</name>
    <dbReference type="NCBI Taxonomy" id="1449801"/>
    <lineage>
        <taxon>Bacteria</taxon>
        <taxon>Bacillati</taxon>
        <taxon>Bacillota</taxon>
        <taxon>Bacilli</taxon>
        <taxon>Bacillales</taxon>
        <taxon>Bacillaceae</taxon>
        <taxon>Pontibacillus</taxon>
    </lineage>
</organism>
<feature type="transmembrane region" description="Helical" evidence="1">
    <location>
        <begin position="34"/>
        <end position="58"/>
    </location>
</feature>
<proteinExistence type="predicted"/>
<gene>
    <name evidence="2" type="ORF">ACFFGV_04125</name>
</gene>
<dbReference type="RefSeq" id="WP_377345307.1">
    <property type="nucleotide sequence ID" value="NZ_JBHLTP010000003.1"/>
</dbReference>
<comment type="caution">
    <text evidence="2">The sequence shown here is derived from an EMBL/GenBank/DDBJ whole genome shotgun (WGS) entry which is preliminary data.</text>
</comment>
<evidence type="ECO:0000313" key="2">
    <source>
        <dbReference type="EMBL" id="MFC0522777.1"/>
    </source>
</evidence>
<feature type="transmembrane region" description="Helical" evidence="1">
    <location>
        <begin position="195"/>
        <end position="215"/>
    </location>
</feature>
<evidence type="ECO:0000313" key="3">
    <source>
        <dbReference type="Proteomes" id="UP001589836"/>
    </source>
</evidence>
<dbReference type="Proteomes" id="UP001589836">
    <property type="component" value="Unassembled WGS sequence"/>
</dbReference>
<keyword evidence="1" id="KW-1133">Transmembrane helix</keyword>
<dbReference type="EMBL" id="JBHLTP010000003">
    <property type="protein sequence ID" value="MFC0522777.1"/>
    <property type="molecule type" value="Genomic_DNA"/>
</dbReference>
<keyword evidence="1" id="KW-0472">Membrane</keyword>
<evidence type="ECO:0008006" key="4">
    <source>
        <dbReference type="Google" id="ProtNLM"/>
    </source>
</evidence>
<evidence type="ECO:0000256" key="1">
    <source>
        <dbReference type="SAM" id="Phobius"/>
    </source>
</evidence>
<reference evidence="2 3" key="1">
    <citation type="submission" date="2024-09" db="EMBL/GenBank/DDBJ databases">
        <authorList>
            <person name="Sun Q."/>
            <person name="Mori K."/>
        </authorList>
    </citation>
    <scope>NUCLEOTIDE SEQUENCE [LARGE SCALE GENOMIC DNA]</scope>
    <source>
        <strain evidence="2 3">NCAIM B.02529</strain>
    </source>
</reference>